<protein>
    <submittedName>
        <fullName evidence="3">L,D-transpeptidase family protein</fullName>
    </submittedName>
</protein>
<dbReference type="InterPro" id="IPR005490">
    <property type="entry name" value="LD_TPept_cat_dom"/>
</dbReference>
<keyword evidence="1" id="KW-0961">Cell wall biogenesis/degradation</keyword>
<evidence type="ECO:0000313" key="4">
    <source>
        <dbReference type="Proteomes" id="UP001148313"/>
    </source>
</evidence>
<comment type="caution">
    <text evidence="3">The sequence shown here is derived from an EMBL/GenBank/DDBJ whole genome shotgun (WGS) entry which is preliminary data.</text>
</comment>
<dbReference type="Pfam" id="PF03734">
    <property type="entry name" value="YkuD"/>
    <property type="match status" value="1"/>
</dbReference>
<evidence type="ECO:0000259" key="2">
    <source>
        <dbReference type="PROSITE" id="PS52029"/>
    </source>
</evidence>
<organism evidence="3 4">
    <name type="scientific">Hoeflea poritis</name>
    <dbReference type="NCBI Taxonomy" id="2993659"/>
    <lineage>
        <taxon>Bacteria</taxon>
        <taxon>Pseudomonadati</taxon>
        <taxon>Pseudomonadota</taxon>
        <taxon>Alphaproteobacteria</taxon>
        <taxon>Hyphomicrobiales</taxon>
        <taxon>Rhizobiaceae</taxon>
        <taxon>Hoeflea</taxon>
    </lineage>
</organism>
<feature type="domain" description="L,D-TPase catalytic" evidence="2">
    <location>
        <begin position="7"/>
        <end position="172"/>
    </location>
</feature>
<dbReference type="Proteomes" id="UP001148313">
    <property type="component" value="Unassembled WGS sequence"/>
</dbReference>
<dbReference type="PROSITE" id="PS52029">
    <property type="entry name" value="LD_TPASE"/>
    <property type="match status" value="1"/>
</dbReference>
<evidence type="ECO:0000256" key="1">
    <source>
        <dbReference type="PROSITE-ProRule" id="PRU01373"/>
    </source>
</evidence>
<evidence type="ECO:0000313" key="3">
    <source>
        <dbReference type="EMBL" id="MDA4845483.1"/>
    </source>
</evidence>
<gene>
    <name evidence="3" type="ORF">OOZ53_08995</name>
</gene>
<dbReference type="CDD" id="cd16913">
    <property type="entry name" value="YkuD_like"/>
    <property type="match status" value="1"/>
</dbReference>
<dbReference type="EMBL" id="JAPJZH010000004">
    <property type="protein sequence ID" value="MDA4845483.1"/>
    <property type="molecule type" value="Genomic_DNA"/>
</dbReference>
<keyword evidence="4" id="KW-1185">Reference proteome</keyword>
<feature type="active site" description="Nucleophile" evidence="1">
    <location>
        <position position="148"/>
    </location>
</feature>
<sequence>MRALKTVIVRRHPRRDNAALLDAGGTVFPAFLGRTGRRILKSEGDGATPRAMMRVLYGYFRADRIRLPQTRLQMLPIRPDHGWCDAPAHASYNRPVRLPFAFSHEKMMRDDSLYDICLVLDWNIGERRRHRGSAIFLHLSEGRTTEGCVAISRRAMLWLLPRLRRNTVIQVV</sequence>
<accession>A0ABT4VN67</accession>
<dbReference type="PANTHER" id="PTHR38589">
    <property type="entry name" value="BLR0621 PROTEIN"/>
    <property type="match status" value="1"/>
</dbReference>
<name>A0ABT4VN67_9HYPH</name>
<proteinExistence type="predicted"/>
<keyword evidence="1" id="KW-0573">Peptidoglycan synthesis</keyword>
<dbReference type="PANTHER" id="PTHR38589:SF1">
    <property type="entry name" value="BLR0621 PROTEIN"/>
    <property type="match status" value="1"/>
</dbReference>
<reference evidence="3" key="1">
    <citation type="submission" date="2022-11" db="EMBL/GenBank/DDBJ databases">
        <title>Hoeflea poritis sp. nov., isolated from scleractinian coral Porites lutea.</title>
        <authorList>
            <person name="Zhang G."/>
            <person name="Wei Q."/>
            <person name="Cai L."/>
        </authorList>
    </citation>
    <scope>NUCLEOTIDE SEQUENCE</scope>
    <source>
        <strain evidence="3">E7-10</strain>
    </source>
</reference>
<keyword evidence="1" id="KW-0133">Cell shape</keyword>
<comment type="pathway">
    <text evidence="1">Cell wall biogenesis; peptidoglycan biosynthesis.</text>
</comment>
<feature type="active site" description="Proton donor/acceptor" evidence="1">
    <location>
        <position position="138"/>
    </location>
</feature>